<proteinExistence type="predicted"/>
<keyword evidence="1 2" id="KW-0597">Phosphoprotein</keyword>
<sequence length="120" mass="13747">MRIFIIDDNGLHLKMCNFILTKLEHEVYIFDSVKKLDDFTLQNAIIPDILFIDYRLGPSETGLDVLERVKNKYKWKSAKCIAFTADVSEASQLRASGFDSVILKPVTENMLKEVAGKYSR</sequence>
<dbReference type="OrthoDB" id="9797885at2"/>
<dbReference type="Proteomes" id="UP000287502">
    <property type="component" value="Chromosome"/>
</dbReference>
<evidence type="ECO:0000256" key="1">
    <source>
        <dbReference type="ARBA" id="ARBA00022553"/>
    </source>
</evidence>
<dbReference type="Pfam" id="PF00072">
    <property type="entry name" value="Response_reg"/>
    <property type="match status" value="1"/>
</dbReference>
<dbReference type="InterPro" id="IPR001789">
    <property type="entry name" value="Sig_transdc_resp-reg_receiver"/>
</dbReference>
<evidence type="ECO:0000256" key="2">
    <source>
        <dbReference type="PROSITE-ProRule" id="PRU00169"/>
    </source>
</evidence>
<dbReference type="EMBL" id="CP035108">
    <property type="protein sequence ID" value="QAR33757.1"/>
    <property type="molecule type" value="Genomic_DNA"/>
</dbReference>
<evidence type="ECO:0000313" key="5">
    <source>
        <dbReference type="Proteomes" id="UP000287502"/>
    </source>
</evidence>
<feature type="domain" description="Response regulatory" evidence="3">
    <location>
        <begin position="2"/>
        <end position="119"/>
    </location>
</feature>
<dbReference type="GO" id="GO:0000160">
    <property type="term" value="P:phosphorelay signal transduction system"/>
    <property type="evidence" value="ECO:0007669"/>
    <property type="project" value="InterPro"/>
</dbReference>
<evidence type="ECO:0000313" key="4">
    <source>
        <dbReference type="EMBL" id="QAR33757.1"/>
    </source>
</evidence>
<dbReference type="SMART" id="SM00448">
    <property type="entry name" value="REC"/>
    <property type="match status" value="1"/>
</dbReference>
<dbReference type="InterPro" id="IPR050595">
    <property type="entry name" value="Bact_response_regulator"/>
</dbReference>
<dbReference type="InterPro" id="IPR011006">
    <property type="entry name" value="CheY-like_superfamily"/>
</dbReference>
<dbReference type="SUPFAM" id="SSF52172">
    <property type="entry name" value="CheY-like"/>
    <property type="match status" value="1"/>
</dbReference>
<reference evidence="4 5" key="1">
    <citation type="submission" date="2019-01" db="EMBL/GenBank/DDBJ databases">
        <title>Geovibrio thiophilus DSM 11263, complete genome.</title>
        <authorList>
            <person name="Spring S."/>
            <person name="Bunk B."/>
            <person name="Sproer C."/>
        </authorList>
    </citation>
    <scope>NUCLEOTIDE SEQUENCE [LARGE SCALE GENOMIC DNA]</scope>
    <source>
        <strain evidence="4 5">DSM 11263</strain>
    </source>
</reference>
<dbReference type="PROSITE" id="PS50110">
    <property type="entry name" value="RESPONSE_REGULATORY"/>
    <property type="match status" value="1"/>
</dbReference>
<protein>
    <submittedName>
        <fullName evidence="4">Response regulator</fullName>
    </submittedName>
</protein>
<evidence type="ECO:0000259" key="3">
    <source>
        <dbReference type="PROSITE" id="PS50110"/>
    </source>
</evidence>
<keyword evidence="5" id="KW-1185">Reference proteome</keyword>
<dbReference type="PANTHER" id="PTHR44591:SF3">
    <property type="entry name" value="RESPONSE REGULATORY DOMAIN-CONTAINING PROTEIN"/>
    <property type="match status" value="1"/>
</dbReference>
<accession>A0A3R5UZU3</accession>
<dbReference type="PANTHER" id="PTHR44591">
    <property type="entry name" value="STRESS RESPONSE REGULATOR PROTEIN 1"/>
    <property type="match status" value="1"/>
</dbReference>
<dbReference type="RefSeq" id="WP_128467043.1">
    <property type="nucleotide sequence ID" value="NZ_CP035108.1"/>
</dbReference>
<gene>
    <name evidence="4" type="ORF">EP073_10175</name>
</gene>
<organism evidence="4 5">
    <name type="scientific">Geovibrio thiophilus</name>
    <dbReference type="NCBI Taxonomy" id="139438"/>
    <lineage>
        <taxon>Bacteria</taxon>
        <taxon>Pseudomonadati</taxon>
        <taxon>Deferribacterota</taxon>
        <taxon>Deferribacteres</taxon>
        <taxon>Deferribacterales</taxon>
        <taxon>Geovibrionaceae</taxon>
        <taxon>Geovibrio</taxon>
    </lineage>
</organism>
<name>A0A3R5UZU3_9BACT</name>
<dbReference type="AlphaFoldDB" id="A0A3R5UZU3"/>
<dbReference type="KEGG" id="gtl:EP073_10175"/>
<dbReference type="Gene3D" id="3.40.50.2300">
    <property type="match status" value="1"/>
</dbReference>
<feature type="modified residue" description="4-aspartylphosphate" evidence="2">
    <location>
        <position position="53"/>
    </location>
</feature>
<dbReference type="CDD" id="cd00156">
    <property type="entry name" value="REC"/>
    <property type="match status" value="1"/>
</dbReference>